<feature type="non-terminal residue" evidence="2">
    <location>
        <position position="175"/>
    </location>
</feature>
<comment type="caution">
    <text evidence="2">The sequence shown here is derived from an EMBL/GenBank/DDBJ whole genome shotgun (WGS) entry which is preliminary data.</text>
</comment>
<feature type="region of interest" description="Disordered" evidence="1">
    <location>
        <begin position="1"/>
        <end position="121"/>
    </location>
</feature>
<proteinExistence type="predicted"/>
<evidence type="ECO:0000313" key="2">
    <source>
        <dbReference type="EMBL" id="CAE8714544.1"/>
    </source>
</evidence>
<evidence type="ECO:0000313" key="3">
    <source>
        <dbReference type="Proteomes" id="UP000626109"/>
    </source>
</evidence>
<accession>A0A813L1P5</accession>
<evidence type="ECO:0000256" key="1">
    <source>
        <dbReference type="SAM" id="MobiDB-lite"/>
    </source>
</evidence>
<feature type="compositionally biased region" description="Polar residues" evidence="1">
    <location>
        <begin position="110"/>
        <end position="121"/>
    </location>
</feature>
<feature type="compositionally biased region" description="Polar residues" evidence="1">
    <location>
        <begin position="1"/>
        <end position="40"/>
    </location>
</feature>
<organism evidence="2 3">
    <name type="scientific">Polarella glacialis</name>
    <name type="common">Dinoflagellate</name>
    <dbReference type="NCBI Taxonomy" id="89957"/>
    <lineage>
        <taxon>Eukaryota</taxon>
        <taxon>Sar</taxon>
        <taxon>Alveolata</taxon>
        <taxon>Dinophyceae</taxon>
        <taxon>Suessiales</taxon>
        <taxon>Suessiaceae</taxon>
        <taxon>Polarella</taxon>
    </lineage>
</organism>
<sequence length="175" mass="18971">AHGSCQRSLSAGLVRSTSSQMRELSGNRTAATNVQLQRQPMLNAVWPPQQLSRSMGEPGSGSVTPGAPGTLRATSPPPTTQGTSTGSMLDTSRLPRNSNTWPPRPLSPSVGPTSQPVTQRSYVPPQVDFSDTLSADTLFQSLQLQHQQHDHGQLQQSLQQQLEQLYQLQQQLPIP</sequence>
<dbReference type="Proteomes" id="UP000626109">
    <property type="component" value="Unassembled WGS sequence"/>
</dbReference>
<protein>
    <submittedName>
        <fullName evidence="2">Uncharacterized protein</fullName>
    </submittedName>
</protein>
<dbReference type="AlphaFoldDB" id="A0A813L1P5"/>
<reference evidence="2" key="1">
    <citation type="submission" date="2021-02" db="EMBL/GenBank/DDBJ databases">
        <authorList>
            <person name="Dougan E. K."/>
            <person name="Rhodes N."/>
            <person name="Thang M."/>
            <person name="Chan C."/>
        </authorList>
    </citation>
    <scope>NUCLEOTIDE SEQUENCE</scope>
</reference>
<gene>
    <name evidence="2" type="ORF">PGLA2088_LOCUS38062</name>
</gene>
<feature type="non-terminal residue" evidence="2">
    <location>
        <position position="1"/>
    </location>
</feature>
<name>A0A813L1P5_POLGL</name>
<feature type="compositionally biased region" description="Polar residues" evidence="1">
    <location>
        <begin position="88"/>
        <end position="101"/>
    </location>
</feature>
<dbReference type="EMBL" id="CAJNNW010032652">
    <property type="protein sequence ID" value="CAE8714544.1"/>
    <property type="molecule type" value="Genomic_DNA"/>
</dbReference>